<evidence type="ECO:0000256" key="2">
    <source>
        <dbReference type="SAM" id="Phobius"/>
    </source>
</evidence>
<dbReference type="EMBL" id="BLIN01000003">
    <property type="protein sequence ID" value="GFE06965.1"/>
    <property type="molecule type" value="Genomic_DNA"/>
</dbReference>
<evidence type="ECO:0000313" key="5">
    <source>
        <dbReference type="Proteomes" id="UP000435837"/>
    </source>
</evidence>
<feature type="region of interest" description="Disordered" evidence="1">
    <location>
        <begin position="380"/>
        <end position="415"/>
    </location>
</feature>
<accession>A0A640SBK9</accession>
<dbReference type="Proteomes" id="UP000435837">
    <property type="component" value="Unassembled WGS sequence"/>
</dbReference>
<sequence>MHIHSLVELGTRVELTGALALWLVIALRLPTARRSRQQKMLLLSVIGLAGSITVYLDPVTAALNHTFRFAGSCGLFMNGWGALSSALILDFVLAAMSRRRPWLVYGPMVLTIAALIALNYTIAPDAGCVTSQAVPWYSPFWWLLIAAHLIGTIPCAVLCVRYGRRAGDDRPVRTGLLLLAAGFTSSATFWCVVLAFLLARPAWLGALFPLNIGVTAWLMTAGVCLPLVLTVRRAARDMSALWRLRPLWREVTEAVPHVTLDKPVPRVRAVLGRPRTIRLRLYRQVIEIRDALLVLQDYVTSEAMEAARHHIGAQHLSGEQVEPAVTACWLCTALDARQAAATPRPNQLAPGGPAHDGLRSEADFLLAVLRARALPAVRSFAVPPTPTGPAPTGPAPARPAVPDPRAPQSSTSRTS</sequence>
<feature type="domain" description="DUF6545" evidence="3">
    <location>
        <begin position="235"/>
        <end position="371"/>
    </location>
</feature>
<dbReference type="InterPro" id="IPR046675">
    <property type="entry name" value="DUF6545"/>
</dbReference>
<feature type="transmembrane region" description="Helical" evidence="2">
    <location>
        <begin position="75"/>
        <end position="95"/>
    </location>
</feature>
<feature type="transmembrane region" description="Helical" evidence="2">
    <location>
        <begin position="41"/>
        <end position="63"/>
    </location>
</feature>
<feature type="transmembrane region" description="Helical" evidence="2">
    <location>
        <begin position="175"/>
        <end position="197"/>
    </location>
</feature>
<evidence type="ECO:0000256" key="1">
    <source>
        <dbReference type="SAM" id="MobiDB-lite"/>
    </source>
</evidence>
<name>A0A640SBK9_9ACTN</name>
<dbReference type="InterPro" id="IPR050039">
    <property type="entry name" value="MAB_1171c-like"/>
</dbReference>
<organism evidence="4 5">
    <name type="scientific">Streptomyces caniferus</name>
    <dbReference type="NCBI Taxonomy" id="285557"/>
    <lineage>
        <taxon>Bacteria</taxon>
        <taxon>Bacillati</taxon>
        <taxon>Actinomycetota</taxon>
        <taxon>Actinomycetes</taxon>
        <taxon>Kitasatosporales</taxon>
        <taxon>Streptomycetaceae</taxon>
        <taxon>Streptomyces</taxon>
    </lineage>
</organism>
<dbReference type="NCBIfam" id="NF042915">
    <property type="entry name" value="MAB_1171c_fam"/>
    <property type="match status" value="1"/>
</dbReference>
<reference evidence="4 5" key="1">
    <citation type="submission" date="2019-12" db="EMBL/GenBank/DDBJ databases">
        <title>Whole genome shotgun sequence of Streptomyces caniferus NBRC 15389.</title>
        <authorList>
            <person name="Ichikawa N."/>
            <person name="Kimura A."/>
            <person name="Kitahashi Y."/>
            <person name="Komaki H."/>
            <person name="Tamura T."/>
        </authorList>
    </citation>
    <scope>NUCLEOTIDE SEQUENCE [LARGE SCALE GENOMIC DNA]</scope>
    <source>
        <strain evidence="4 5">NBRC 15389</strain>
    </source>
</reference>
<proteinExistence type="predicted"/>
<keyword evidence="2" id="KW-0472">Membrane</keyword>
<dbReference type="AlphaFoldDB" id="A0A640SBK9"/>
<dbReference type="Pfam" id="PF20182">
    <property type="entry name" value="DUF6545"/>
    <property type="match status" value="1"/>
</dbReference>
<dbReference type="RefSeq" id="WP_246295814.1">
    <property type="nucleotide sequence ID" value="NZ_BAAATH010000006.1"/>
</dbReference>
<feature type="compositionally biased region" description="Pro residues" evidence="1">
    <location>
        <begin position="383"/>
        <end position="405"/>
    </location>
</feature>
<keyword evidence="2" id="KW-1133">Transmembrane helix</keyword>
<keyword evidence="2" id="KW-0812">Transmembrane</keyword>
<feature type="transmembrane region" description="Helical" evidence="2">
    <location>
        <begin position="140"/>
        <end position="163"/>
    </location>
</feature>
<gene>
    <name evidence="4" type="ORF">Scani_32330</name>
</gene>
<comment type="caution">
    <text evidence="4">The sequence shown here is derived from an EMBL/GenBank/DDBJ whole genome shotgun (WGS) entry which is preliminary data.</text>
</comment>
<feature type="transmembrane region" description="Helical" evidence="2">
    <location>
        <begin position="102"/>
        <end position="120"/>
    </location>
</feature>
<protein>
    <recommendedName>
        <fullName evidence="3">DUF6545 domain-containing protein</fullName>
    </recommendedName>
</protein>
<feature type="transmembrane region" description="Helical" evidence="2">
    <location>
        <begin position="12"/>
        <end position="29"/>
    </location>
</feature>
<feature type="transmembrane region" description="Helical" evidence="2">
    <location>
        <begin position="203"/>
        <end position="229"/>
    </location>
</feature>
<evidence type="ECO:0000313" key="4">
    <source>
        <dbReference type="EMBL" id="GFE06965.1"/>
    </source>
</evidence>
<evidence type="ECO:0000259" key="3">
    <source>
        <dbReference type="Pfam" id="PF20182"/>
    </source>
</evidence>